<dbReference type="AlphaFoldDB" id="A0A9E2NL31"/>
<keyword evidence="1" id="KW-0812">Transmembrane</keyword>
<evidence type="ECO:0000313" key="3">
    <source>
        <dbReference type="Proteomes" id="UP000824229"/>
    </source>
</evidence>
<name>A0A9E2NL31_9FIRM</name>
<comment type="caution">
    <text evidence="2">The sequence shown here is derived from an EMBL/GenBank/DDBJ whole genome shotgun (WGS) entry which is preliminary data.</text>
</comment>
<dbReference type="InterPro" id="IPR038063">
    <property type="entry name" value="Transpep_catalytic_dom"/>
</dbReference>
<dbReference type="Proteomes" id="UP000824229">
    <property type="component" value="Unassembled WGS sequence"/>
</dbReference>
<dbReference type="EMBL" id="JAHLFQ010000137">
    <property type="protein sequence ID" value="MBU3804335.1"/>
    <property type="molecule type" value="Genomic_DNA"/>
</dbReference>
<evidence type="ECO:0000256" key="1">
    <source>
        <dbReference type="SAM" id="Phobius"/>
    </source>
</evidence>
<proteinExistence type="predicted"/>
<organism evidence="2 3">
    <name type="scientific">Candidatus Cellulosilyticum pullistercoris</name>
    <dbReference type="NCBI Taxonomy" id="2838521"/>
    <lineage>
        <taxon>Bacteria</taxon>
        <taxon>Bacillati</taxon>
        <taxon>Bacillota</taxon>
        <taxon>Clostridia</taxon>
        <taxon>Lachnospirales</taxon>
        <taxon>Cellulosilyticaceae</taxon>
        <taxon>Cellulosilyticum</taxon>
    </lineage>
</organism>
<reference evidence="2" key="2">
    <citation type="submission" date="2021-04" db="EMBL/GenBank/DDBJ databases">
        <authorList>
            <person name="Gilroy R."/>
        </authorList>
    </citation>
    <scope>NUCLEOTIDE SEQUENCE</scope>
    <source>
        <strain evidence="2">B5-657</strain>
    </source>
</reference>
<sequence>MKKKYQMIYLISLTTLLILCTLYFLKNFNLSWVETNVNEAKITINFLFPMNQEEFKTHIKLTSQREDSRQFNYTLKWLNNHVVEIKLQECNEIKGQKIKLIIYNAPTQIRGLTKSEMVTVQFKGDIEILSPTDDLLISSTHPFVIQFNTPVSINQIYKYLQCDAKFYIKPYECLDSNGKKYKDDTKYILFPKEPLENERCYVLLLKSGMASKSGTLLKQDQVIMLQVDKKPTILKTYPAEGDKWIGLYPRFTLESKDPMTQAVACINGQTIEGILIDSYHAYFLLDDLLKPETAYCIDFQIQVKSGELSEVKSINFSTTTLNDHRFWIDIRCGNTQKINCYEGDKLIRTIPFGLKLEKSIPLFGTYYLKDKAEVYENNKQQLGANYWMIISENFGIHGDIRNAYWQRLDNIKSTKNIAITDEEAAWLYEKMNEQNMIIIRK</sequence>
<accession>A0A9E2NL31</accession>
<reference evidence="2" key="1">
    <citation type="journal article" date="2021" name="PeerJ">
        <title>Extensive microbial diversity within the chicken gut microbiome revealed by metagenomics and culture.</title>
        <authorList>
            <person name="Gilroy R."/>
            <person name="Ravi A."/>
            <person name="Getino M."/>
            <person name="Pursley I."/>
            <person name="Horton D.L."/>
            <person name="Alikhan N.F."/>
            <person name="Baker D."/>
            <person name="Gharbi K."/>
            <person name="Hall N."/>
            <person name="Watson M."/>
            <person name="Adriaenssens E.M."/>
            <person name="Foster-Nyarko E."/>
            <person name="Jarju S."/>
            <person name="Secka A."/>
            <person name="Antonio M."/>
            <person name="Oren A."/>
            <person name="Chaudhuri R.R."/>
            <person name="La Ragione R."/>
            <person name="Hildebrand F."/>
            <person name="Pallen M.J."/>
        </authorList>
    </citation>
    <scope>NUCLEOTIDE SEQUENCE</scope>
    <source>
        <strain evidence="2">B5-657</strain>
    </source>
</reference>
<keyword evidence="1" id="KW-0472">Membrane</keyword>
<protein>
    <submittedName>
        <fullName evidence="2">Uncharacterized protein</fullName>
    </submittedName>
</protein>
<dbReference type="Gene3D" id="2.40.440.10">
    <property type="entry name" value="L,D-transpeptidase catalytic domain-like"/>
    <property type="match status" value="1"/>
</dbReference>
<gene>
    <name evidence="2" type="ORF">H9872_06235</name>
</gene>
<evidence type="ECO:0000313" key="2">
    <source>
        <dbReference type="EMBL" id="MBU3804335.1"/>
    </source>
</evidence>
<feature type="transmembrane region" description="Helical" evidence="1">
    <location>
        <begin position="7"/>
        <end position="25"/>
    </location>
</feature>
<keyword evidence="1" id="KW-1133">Transmembrane helix</keyword>